<dbReference type="InterPro" id="IPR003615">
    <property type="entry name" value="HNH_nuc"/>
</dbReference>
<comment type="caution">
    <text evidence="2">The sequence shown here is derived from an EMBL/GenBank/DDBJ whole genome shotgun (WGS) entry which is preliminary data.</text>
</comment>
<accession>A0A511SX30</accession>
<dbReference type="RefSeq" id="WP_083559794.1">
    <property type="nucleotide sequence ID" value="NZ_BJXR01000013.1"/>
</dbReference>
<organism evidence="2 5">
    <name type="scientific">Myxococcus fulvus</name>
    <dbReference type="NCBI Taxonomy" id="33"/>
    <lineage>
        <taxon>Bacteria</taxon>
        <taxon>Pseudomonadati</taxon>
        <taxon>Myxococcota</taxon>
        <taxon>Myxococcia</taxon>
        <taxon>Myxococcales</taxon>
        <taxon>Cystobacterineae</taxon>
        <taxon>Myxococcaceae</taxon>
        <taxon>Myxococcus</taxon>
    </lineage>
</organism>
<dbReference type="Proteomes" id="UP000321514">
    <property type="component" value="Unassembled WGS sequence"/>
</dbReference>
<dbReference type="EMBL" id="FOIB01000002">
    <property type="protein sequence ID" value="SET64854.1"/>
    <property type="molecule type" value="Genomic_DNA"/>
</dbReference>
<proteinExistence type="predicted"/>
<name>A0A511SX30_MYXFU</name>
<dbReference type="Proteomes" id="UP000183760">
    <property type="component" value="Unassembled WGS sequence"/>
</dbReference>
<dbReference type="AlphaFoldDB" id="A0A511SX30"/>
<dbReference type="GO" id="GO:0004519">
    <property type="term" value="F:endonuclease activity"/>
    <property type="evidence" value="ECO:0007669"/>
    <property type="project" value="UniProtKB-KW"/>
</dbReference>
<dbReference type="STRING" id="1334629.MFUL124B02_36240"/>
<keyword evidence="4" id="KW-1185">Reference proteome</keyword>
<evidence type="ECO:0000259" key="1">
    <source>
        <dbReference type="Pfam" id="PF13391"/>
    </source>
</evidence>
<evidence type="ECO:0000313" key="5">
    <source>
        <dbReference type="Proteomes" id="UP000321514"/>
    </source>
</evidence>
<protein>
    <submittedName>
        <fullName evidence="2">HNH endonuclease</fullName>
    </submittedName>
    <submittedName>
        <fullName evidence="3">Restriction endonuclease</fullName>
    </submittedName>
</protein>
<dbReference type="Pfam" id="PF13391">
    <property type="entry name" value="HNH_2"/>
    <property type="match status" value="1"/>
</dbReference>
<sequence>MSPDSDWPIRVAAINALQERVRRHGDVLPWEVIDAGFTYKGETLHFANRARGIFWPRQMRETALSIKTTVPRQGREARYDDLPSDEGFDYRFQGEDVDGRDNRRLVRAMELDAPLIYFYGIEPGLYAPIWPVYISGVDLATKSFTVASGLPEAQVRAPGSYAADSKLLGLERRYTTVQVKKRLHQVAFRQHVLRAYEQRCAICRFPRRELLDAAHILPDRDVRGRPEVPNGLALCKLHHGAFDTDLLGIRPDGVIEIARRLMAEQDGPTLEHGLKGFAGKPLGVIPLLPAQRPRSEYLEERYERFRLTRDA</sequence>
<evidence type="ECO:0000313" key="2">
    <source>
        <dbReference type="EMBL" id="GEN05873.1"/>
    </source>
</evidence>
<reference evidence="2 5" key="2">
    <citation type="submission" date="2019-07" db="EMBL/GenBank/DDBJ databases">
        <title>Whole genome shotgun sequence of Myxococcus fulvus NBRC 100333.</title>
        <authorList>
            <person name="Hosoyama A."/>
            <person name="Uohara A."/>
            <person name="Ohji S."/>
            <person name="Ichikawa N."/>
        </authorList>
    </citation>
    <scope>NUCLEOTIDE SEQUENCE [LARGE SCALE GENOMIC DNA]</scope>
    <source>
        <strain evidence="2 5">NBRC 100333</strain>
    </source>
</reference>
<keyword evidence="2" id="KW-0378">Hydrolase</keyword>
<keyword evidence="2" id="KW-0255">Endonuclease</keyword>
<keyword evidence="2" id="KW-0540">Nuclease</keyword>
<dbReference type="OrthoDB" id="9790459at2"/>
<dbReference type="EMBL" id="BJXR01000013">
    <property type="protein sequence ID" value="GEN05873.1"/>
    <property type="molecule type" value="Genomic_DNA"/>
</dbReference>
<feature type="domain" description="HNH nuclease" evidence="1">
    <location>
        <begin position="200"/>
        <end position="249"/>
    </location>
</feature>
<evidence type="ECO:0000313" key="4">
    <source>
        <dbReference type="Proteomes" id="UP000183760"/>
    </source>
</evidence>
<evidence type="ECO:0000313" key="3">
    <source>
        <dbReference type="EMBL" id="SET64854.1"/>
    </source>
</evidence>
<gene>
    <name evidence="2" type="ORF">MFU01_09100</name>
    <name evidence="3" type="ORF">SAMN05443572_1021007</name>
</gene>
<reference evidence="3 4" key="1">
    <citation type="submission" date="2016-10" db="EMBL/GenBank/DDBJ databases">
        <authorList>
            <person name="Varghese N."/>
            <person name="Submissions S."/>
        </authorList>
    </citation>
    <scope>NUCLEOTIDE SEQUENCE [LARGE SCALE GENOMIC DNA]</scope>
    <source>
        <strain evidence="3 4">DSM 16525</strain>
    </source>
</reference>